<organism evidence="1 2">
    <name type="scientific">Cryptococcus neoformans Tu259-1</name>
    <dbReference type="NCBI Taxonomy" id="1230072"/>
    <lineage>
        <taxon>Eukaryota</taxon>
        <taxon>Fungi</taxon>
        <taxon>Dikarya</taxon>
        <taxon>Basidiomycota</taxon>
        <taxon>Agaricomycotina</taxon>
        <taxon>Tremellomycetes</taxon>
        <taxon>Tremellales</taxon>
        <taxon>Cryptococcaceae</taxon>
        <taxon>Cryptococcus</taxon>
        <taxon>Cryptococcus neoformans species complex</taxon>
    </lineage>
</organism>
<evidence type="ECO:0000313" key="2">
    <source>
        <dbReference type="Proteomes" id="UP000199727"/>
    </source>
</evidence>
<sequence>MDWQEMRINLQIRPSSQPYDLSNSIIHSIAIQEACFATLEIETSMPSKVETKKNYMANVERKPVLSVYEGGRDGNVTRISPSNPSSFALNPPAILLPLIPPPHLYWLLLLKINWK</sequence>
<dbReference type="AlphaFoldDB" id="A0A854QJF1"/>
<dbReference type="Proteomes" id="UP000199727">
    <property type="component" value="Unassembled WGS sequence"/>
</dbReference>
<name>A0A854QJF1_CRYNE</name>
<comment type="caution">
    <text evidence="1">The sequence shown here is derived from an EMBL/GenBank/DDBJ whole genome shotgun (WGS) entry which is preliminary data.</text>
</comment>
<accession>A0A854QJF1</accession>
<dbReference type="EMBL" id="AMKT01000043">
    <property type="protein sequence ID" value="OXG21305.1"/>
    <property type="molecule type" value="Genomic_DNA"/>
</dbReference>
<proteinExistence type="predicted"/>
<protein>
    <submittedName>
        <fullName evidence="1">Uncharacterized protein</fullName>
    </submittedName>
</protein>
<gene>
    <name evidence="1" type="ORF">C361_03520</name>
</gene>
<reference evidence="1 2" key="1">
    <citation type="submission" date="2017-06" db="EMBL/GenBank/DDBJ databases">
        <title>Global population genomics of the pathogenic fungus Cryptococcus neoformans var. grubii.</title>
        <authorList>
            <person name="Cuomo C."/>
            <person name="Litvintseva A."/>
            <person name="Chen Y."/>
            <person name="Young S."/>
            <person name="Zeng Q."/>
            <person name="Chapman S."/>
            <person name="Gujja S."/>
            <person name="Saif S."/>
            <person name="Birren B."/>
        </authorList>
    </citation>
    <scope>NUCLEOTIDE SEQUENCE [LARGE SCALE GENOMIC DNA]</scope>
    <source>
        <strain evidence="1 2">Tu259-1</strain>
    </source>
</reference>
<evidence type="ECO:0000313" key="1">
    <source>
        <dbReference type="EMBL" id="OXG21305.1"/>
    </source>
</evidence>